<evidence type="ECO:0000256" key="1">
    <source>
        <dbReference type="SAM" id="SignalP"/>
    </source>
</evidence>
<accession>A0ABR7NFS6</accession>
<proteinExistence type="predicted"/>
<organism evidence="2 3">
    <name type="scientific">Yanshouia hominis</name>
    <dbReference type="NCBI Taxonomy" id="2763673"/>
    <lineage>
        <taxon>Bacteria</taxon>
        <taxon>Bacillati</taxon>
        <taxon>Bacillota</taxon>
        <taxon>Clostridia</taxon>
        <taxon>Eubacteriales</taxon>
        <taxon>Oscillospiraceae</taxon>
        <taxon>Yanshouia</taxon>
    </lineage>
</organism>
<keyword evidence="1" id="KW-0732">Signal</keyword>
<sequence length="362" mass="39759">MKKLLAALLASAMAFSMSSVAFAAKNETHDGVVAVDPTMFRYEQAGIGDPSTPLYIPPHGMASMTVGFGEVAHYALLTQDSEGDYALISDRDMVDGLRVKVNYEQGEEHVASVSVVKKKIDQLGVSPVPGHHGNWSSPAYEAFLKQGPGYYYFIAMQTIPRVSTTDVDITGTFTLNKSKKGDDENKNYKVKDLEADFTANIFYPYNYQAFGTDFYGDLEITSDTVAGTLLALEPDDHYLLKYDYDDEVEFSFGLEPNEGTFTVDVSGQGKNLLNYNTAADEALCAANPDAAVWFLNFNGVRFNRTGEFLYEADGLNYAYQIMADGSLKLLGEFEDGEVSFKTRTLGRYAFSDIELTAASAQA</sequence>
<feature type="signal peptide" evidence="1">
    <location>
        <begin position="1"/>
        <end position="23"/>
    </location>
</feature>
<name>A0ABR7NFS6_9FIRM</name>
<evidence type="ECO:0000313" key="3">
    <source>
        <dbReference type="Proteomes" id="UP000658131"/>
    </source>
</evidence>
<reference evidence="2 3" key="1">
    <citation type="submission" date="2020-08" db="EMBL/GenBank/DDBJ databases">
        <title>Genome public.</title>
        <authorList>
            <person name="Liu C."/>
            <person name="Sun Q."/>
        </authorList>
    </citation>
    <scope>NUCLEOTIDE SEQUENCE [LARGE SCALE GENOMIC DNA]</scope>
    <source>
        <strain evidence="2 3">BX1</strain>
    </source>
</reference>
<gene>
    <name evidence="2" type="ORF">H8717_01230</name>
</gene>
<feature type="chain" id="PRO_5045440530" evidence="1">
    <location>
        <begin position="24"/>
        <end position="362"/>
    </location>
</feature>
<evidence type="ECO:0000313" key="2">
    <source>
        <dbReference type="EMBL" id="MBC8575035.1"/>
    </source>
</evidence>
<protein>
    <submittedName>
        <fullName evidence="2">Uncharacterized protein</fullName>
    </submittedName>
</protein>
<comment type="caution">
    <text evidence="2">The sequence shown here is derived from an EMBL/GenBank/DDBJ whole genome shotgun (WGS) entry which is preliminary data.</text>
</comment>
<dbReference type="RefSeq" id="WP_262398724.1">
    <property type="nucleotide sequence ID" value="NZ_JACRTB010000002.1"/>
</dbReference>
<dbReference type="EMBL" id="JACRTB010000002">
    <property type="protein sequence ID" value="MBC8575035.1"/>
    <property type="molecule type" value="Genomic_DNA"/>
</dbReference>
<keyword evidence="3" id="KW-1185">Reference proteome</keyword>
<dbReference type="Proteomes" id="UP000658131">
    <property type="component" value="Unassembled WGS sequence"/>
</dbReference>